<dbReference type="InterPro" id="IPR036291">
    <property type="entry name" value="NAD(P)-bd_dom_sf"/>
</dbReference>
<dbReference type="GO" id="GO:0006164">
    <property type="term" value="P:purine nucleotide biosynthetic process"/>
    <property type="evidence" value="ECO:0007669"/>
    <property type="project" value="UniProtKB-KW"/>
</dbReference>
<feature type="domain" description="Tetrahydrofolate dehydrogenase/cyclohydrolase NAD(P)-binding" evidence="14">
    <location>
        <begin position="140"/>
        <end position="282"/>
    </location>
</feature>
<evidence type="ECO:0000256" key="4">
    <source>
        <dbReference type="ARBA" id="ARBA00022605"/>
    </source>
</evidence>
<feature type="binding site" evidence="12">
    <location>
        <begin position="166"/>
        <end position="168"/>
    </location>
    <ligand>
        <name>NADP(+)</name>
        <dbReference type="ChEBI" id="CHEBI:58349"/>
    </ligand>
</feature>
<dbReference type="EMBL" id="JACHWS010000003">
    <property type="protein sequence ID" value="MBB3039210.1"/>
    <property type="molecule type" value="Genomic_DNA"/>
</dbReference>
<comment type="catalytic activity">
    <reaction evidence="12">
        <text>(6R)-5,10-methylene-5,6,7,8-tetrahydrofolate + NADP(+) = (6R)-5,10-methenyltetrahydrofolate + NADPH</text>
        <dbReference type="Rhea" id="RHEA:22812"/>
        <dbReference type="ChEBI" id="CHEBI:15636"/>
        <dbReference type="ChEBI" id="CHEBI:57455"/>
        <dbReference type="ChEBI" id="CHEBI:57783"/>
        <dbReference type="ChEBI" id="CHEBI:58349"/>
        <dbReference type="EC" id="1.5.1.5"/>
    </reaction>
</comment>
<comment type="similarity">
    <text evidence="12">Belongs to the tetrahydrofolate dehydrogenase/cyclohydrolase family.</text>
</comment>
<gene>
    <name evidence="12" type="primary">folD</name>
    <name evidence="15" type="ORF">FHU29_003679</name>
</gene>
<evidence type="ECO:0000259" key="13">
    <source>
        <dbReference type="Pfam" id="PF00763"/>
    </source>
</evidence>
<dbReference type="UniPathway" id="UPA00193"/>
<comment type="subunit">
    <text evidence="2 12">Homodimer.</text>
</comment>
<keyword evidence="9 12" id="KW-0368">Histidine biosynthesis</keyword>
<keyword evidence="7 12" id="KW-0521">NADP</keyword>
<keyword evidence="16" id="KW-1185">Reference proteome</keyword>
<comment type="caution">
    <text evidence="15">The sequence shown here is derived from an EMBL/GenBank/DDBJ whole genome shotgun (WGS) entry which is preliminary data.</text>
</comment>
<dbReference type="GO" id="GO:0035999">
    <property type="term" value="P:tetrahydrofolate interconversion"/>
    <property type="evidence" value="ECO:0007669"/>
    <property type="project" value="UniProtKB-UniRule"/>
</dbReference>
<evidence type="ECO:0000313" key="16">
    <source>
        <dbReference type="Proteomes" id="UP000567922"/>
    </source>
</evidence>
<evidence type="ECO:0000256" key="1">
    <source>
        <dbReference type="ARBA" id="ARBA00004777"/>
    </source>
</evidence>
<dbReference type="Gene3D" id="3.40.50.10860">
    <property type="entry name" value="Leucine Dehydrogenase, chain A, domain 1"/>
    <property type="match status" value="1"/>
</dbReference>
<evidence type="ECO:0000256" key="7">
    <source>
        <dbReference type="ARBA" id="ARBA00022857"/>
    </source>
</evidence>
<evidence type="ECO:0000256" key="3">
    <source>
        <dbReference type="ARBA" id="ARBA00022563"/>
    </source>
</evidence>
<dbReference type="HAMAP" id="MF_01576">
    <property type="entry name" value="THF_DHG_CYH"/>
    <property type="match status" value="1"/>
</dbReference>
<dbReference type="AlphaFoldDB" id="A0A839RRP4"/>
<comment type="function">
    <text evidence="12">Catalyzes the oxidation of 5,10-methylenetetrahydrofolate to 5,10-methenyltetrahydrofolate and then the hydrolysis of 5,10-methenyltetrahydrofolate to 10-formyltetrahydrofolate.</text>
</comment>
<keyword evidence="4 12" id="KW-0028">Amino-acid biosynthesis</keyword>
<dbReference type="EC" id="1.5.1.5" evidence="12"/>
<dbReference type="PANTHER" id="PTHR48099:SF5">
    <property type="entry name" value="C-1-TETRAHYDROFOLATE SYNTHASE, CYTOPLASMIC"/>
    <property type="match status" value="1"/>
</dbReference>
<feature type="domain" description="Tetrahydrofolate dehydrogenase/cyclohydrolase catalytic" evidence="13">
    <location>
        <begin position="7"/>
        <end position="121"/>
    </location>
</feature>
<dbReference type="Proteomes" id="UP000567922">
    <property type="component" value="Unassembled WGS sequence"/>
</dbReference>
<dbReference type="GO" id="GO:0005829">
    <property type="term" value="C:cytosol"/>
    <property type="evidence" value="ECO:0007669"/>
    <property type="project" value="TreeGrafter"/>
</dbReference>
<evidence type="ECO:0000256" key="9">
    <source>
        <dbReference type="ARBA" id="ARBA00023102"/>
    </source>
</evidence>
<comment type="caution">
    <text evidence="12">Lacks conserved residue(s) required for the propagation of feature annotation.</text>
</comment>
<evidence type="ECO:0000256" key="11">
    <source>
        <dbReference type="ARBA" id="ARBA00023268"/>
    </source>
</evidence>
<dbReference type="GO" id="GO:0004477">
    <property type="term" value="F:methenyltetrahydrofolate cyclohydrolase activity"/>
    <property type="evidence" value="ECO:0007669"/>
    <property type="project" value="UniProtKB-UniRule"/>
</dbReference>
<dbReference type="InterPro" id="IPR000672">
    <property type="entry name" value="THF_DH/CycHdrlase"/>
</dbReference>
<evidence type="ECO:0000256" key="10">
    <source>
        <dbReference type="ARBA" id="ARBA00023167"/>
    </source>
</evidence>
<dbReference type="NCBIfam" id="NF010789">
    <property type="entry name" value="PRK14193.1"/>
    <property type="match status" value="1"/>
</dbReference>
<dbReference type="GO" id="GO:0000105">
    <property type="term" value="P:L-histidine biosynthetic process"/>
    <property type="evidence" value="ECO:0007669"/>
    <property type="project" value="UniProtKB-KW"/>
</dbReference>
<dbReference type="Pfam" id="PF00763">
    <property type="entry name" value="THF_DHG_CYH"/>
    <property type="match status" value="1"/>
</dbReference>
<dbReference type="Gene3D" id="3.40.50.720">
    <property type="entry name" value="NAD(P)-binding Rossmann-like Domain"/>
    <property type="match status" value="1"/>
</dbReference>
<evidence type="ECO:0000256" key="12">
    <source>
        <dbReference type="HAMAP-Rule" id="MF_01576"/>
    </source>
</evidence>
<reference evidence="15 16" key="1">
    <citation type="submission" date="2020-08" db="EMBL/GenBank/DDBJ databases">
        <title>Sequencing the genomes of 1000 actinobacteria strains.</title>
        <authorList>
            <person name="Klenk H.-P."/>
        </authorList>
    </citation>
    <scope>NUCLEOTIDE SEQUENCE [LARGE SCALE GENOMIC DNA]</scope>
    <source>
        <strain evidence="15 16">DSM 45258</strain>
    </source>
</reference>
<keyword evidence="10 12" id="KW-0486">Methionine biosynthesis</keyword>
<evidence type="ECO:0000256" key="6">
    <source>
        <dbReference type="ARBA" id="ARBA00022801"/>
    </source>
</evidence>
<dbReference type="Pfam" id="PF02882">
    <property type="entry name" value="THF_DHG_CYH_C"/>
    <property type="match status" value="1"/>
</dbReference>
<name>A0A839RRP4_9ACTN</name>
<evidence type="ECO:0000256" key="5">
    <source>
        <dbReference type="ARBA" id="ARBA00022755"/>
    </source>
</evidence>
<comment type="catalytic activity">
    <reaction evidence="12">
        <text>(6R)-5,10-methenyltetrahydrofolate + H2O = (6R)-10-formyltetrahydrofolate + H(+)</text>
        <dbReference type="Rhea" id="RHEA:23700"/>
        <dbReference type="ChEBI" id="CHEBI:15377"/>
        <dbReference type="ChEBI" id="CHEBI:15378"/>
        <dbReference type="ChEBI" id="CHEBI:57455"/>
        <dbReference type="ChEBI" id="CHEBI:195366"/>
        <dbReference type="EC" id="3.5.4.9"/>
    </reaction>
</comment>
<evidence type="ECO:0000313" key="15">
    <source>
        <dbReference type="EMBL" id="MBB3039210.1"/>
    </source>
</evidence>
<dbReference type="PRINTS" id="PR00085">
    <property type="entry name" value="THFDHDRGNASE"/>
</dbReference>
<dbReference type="PANTHER" id="PTHR48099">
    <property type="entry name" value="C-1-TETRAHYDROFOLATE SYNTHASE, CYTOPLASMIC-RELATED"/>
    <property type="match status" value="1"/>
</dbReference>
<dbReference type="GO" id="GO:0004488">
    <property type="term" value="F:methylenetetrahydrofolate dehydrogenase (NADP+) activity"/>
    <property type="evidence" value="ECO:0007669"/>
    <property type="project" value="UniProtKB-UniRule"/>
</dbReference>
<keyword evidence="6 12" id="KW-0378">Hydrolase</keyword>
<comment type="pathway">
    <text evidence="1 12">One-carbon metabolism; tetrahydrofolate interconversion.</text>
</comment>
<feature type="binding site" evidence="12">
    <location>
        <position position="234"/>
    </location>
    <ligand>
        <name>NADP(+)</name>
        <dbReference type="ChEBI" id="CHEBI:58349"/>
    </ligand>
</feature>
<dbReference type="SUPFAM" id="SSF51735">
    <property type="entry name" value="NAD(P)-binding Rossmann-fold domains"/>
    <property type="match status" value="1"/>
</dbReference>
<sequence length="305" mass="31957">MTIATRIDGRKVAAHVKTELAMRVAALHARGIRPGLGTILVGDDPGSHSYVAGKHRDCAEVGIESIRVELPATATSAEIELAVRRLNSDPACTGFIVQLPLPAHVDTHRILQLVDPEKDADGLHPTNLGKLVLGIPGPLPCTPRGIIELLRQHDVAITGQRFCVIGCGLTVGRPLGLMLTRPTEHATVTLCHEATVDVAAHTRASDVVVAAAGVAHLVKPNWINPGATVLSVGVTRTIEGILGDVHPEVNSVAGKVSPATGGVGPMTRAMLLTNIVEIAERNRPIVAAEFAPAIETPHGEVEVPV</sequence>
<keyword evidence="5 12" id="KW-0658">Purine biosynthesis</keyword>
<dbReference type="RefSeq" id="WP_064439434.1">
    <property type="nucleotide sequence ID" value="NZ_BDDI01000004.1"/>
</dbReference>
<dbReference type="CDD" id="cd01080">
    <property type="entry name" value="NAD_bind_m-THF_DH_Cyclohyd"/>
    <property type="match status" value="1"/>
</dbReference>
<accession>A0A839RRP4</accession>
<dbReference type="SUPFAM" id="SSF53223">
    <property type="entry name" value="Aminoacid dehydrogenase-like, N-terminal domain"/>
    <property type="match status" value="1"/>
</dbReference>
<evidence type="ECO:0000259" key="14">
    <source>
        <dbReference type="Pfam" id="PF02882"/>
    </source>
</evidence>
<keyword evidence="11 12" id="KW-0511">Multifunctional enzyme</keyword>
<protein>
    <recommendedName>
        <fullName evidence="12">Bifunctional protein FolD</fullName>
    </recommendedName>
    <domain>
        <recommendedName>
            <fullName evidence="12">Methylenetetrahydrofolate dehydrogenase</fullName>
            <ecNumber evidence="12">1.5.1.5</ecNumber>
        </recommendedName>
    </domain>
    <domain>
        <recommendedName>
            <fullName evidence="12">Methenyltetrahydrofolate cyclohydrolase</fullName>
            <ecNumber evidence="12">3.5.4.9</ecNumber>
        </recommendedName>
    </domain>
</protein>
<keyword evidence="3 12" id="KW-0554">One-carbon metabolism</keyword>
<dbReference type="InterPro" id="IPR046346">
    <property type="entry name" value="Aminoacid_DH-like_N_sf"/>
</dbReference>
<dbReference type="EC" id="3.5.4.9" evidence="12"/>
<evidence type="ECO:0000256" key="2">
    <source>
        <dbReference type="ARBA" id="ARBA00011738"/>
    </source>
</evidence>
<dbReference type="OrthoDB" id="9803580at2"/>
<keyword evidence="8 12" id="KW-0560">Oxidoreductase</keyword>
<dbReference type="FunFam" id="3.40.50.10860:FF:000005">
    <property type="entry name" value="C-1-tetrahydrofolate synthase, cytoplasmic, putative"/>
    <property type="match status" value="1"/>
</dbReference>
<organism evidence="15 16">
    <name type="scientific">Hoyosella altamirensis</name>
    <dbReference type="NCBI Taxonomy" id="616997"/>
    <lineage>
        <taxon>Bacteria</taxon>
        <taxon>Bacillati</taxon>
        <taxon>Actinomycetota</taxon>
        <taxon>Actinomycetes</taxon>
        <taxon>Mycobacteriales</taxon>
        <taxon>Hoyosellaceae</taxon>
        <taxon>Hoyosella</taxon>
    </lineage>
</organism>
<evidence type="ECO:0000256" key="8">
    <source>
        <dbReference type="ARBA" id="ARBA00023002"/>
    </source>
</evidence>
<dbReference type="GO" id="GO:0009086">
    <property type="term" value="P:methionine biosynthetic process"/>
    <property type="evidence" value="ECO:0007669"/>
    <property type="project" value="UniProtKB-KW"/>
</dbReference>
<dbReference type="InterPro" id="IPR020631">
    <property type="entry name" value="THF_DH/CycHdrlase_NAD-bd_dom"/>
</dbReference>
<dbReference type="InterPro" id="IPR020630">
    <property type="entry name" value="THF_DH/CycHdrlase_cat_dom"/>
</dbReference>
<proteinExistence type="inferred from homology"/>